<evidence type="ECO:0000313" key="4">
    <source>
        <dbReference type="EMBL" id="RIV18424.1"/>
    </source>
</evidence>
<protein>
    <submittedName>
        <fullName evidence="4">Uncharacterized protein</fullName>
    </submittedName>
</protein>
<feature type="repeat" description="TPR" evidence="3">
    <location>
        <begin position="358"/>
        <end position="391"/>
    </location>
</feature>
<gene>
    <name evidence="4" type="ORF">DYU11_28000</name>
</gene>
<reference evidence="4 5" key="1">
    <citation type="submission" date="2018-08" db="EMBL/GenBank/DDBJ databases">
        <title>Fibrisoma montanum sp. nov., isolated from Danxia mountain soil.</title>
        <authorList>
            <person name="Huang Y."/>
        </authorList>
    </citation>
    <scope>NUCLEOTIDE SEQUENCE [LARGE SCALE GENOMIC DNA]</scope>
    <source>
        <strain evidence="4 5">HYT19</strain>
    </source>
</reference>
<feature type="repeat" description="TPR" evidence="3">
    <location>
        <begin position="430"/>
        <end position="463"/>
    </location>
</feature>
<evidence type="ECO:0000256" key="1">
    <source>
        <dbReference type="ARBA" id="ARBA00022737"/>
    </source>
</evidence>
<dbReference type="Pfam" id="PF13431">
    <property type="entry name" value="TPR_17"/>
    <property type="match status" value="1"/>
</dbReference>
<dbReference type="InterPro" id="IPR019734">
    <property type="entry name" value="TPR_rpt"/>
</dbReference>
<keyword evidence="5" id="KW-1185">Reference proteome</keyword>
<accession>A0A418LYI7</accession>
<dbReference type="PANTHER" id="PTHR44943">
    <property type="entry name" value="CELLULOSE SYNTHASE OPERON PROTEIN C"/>
    <property type="match status" value="1"/>
</dbReference>
<keyword evidence="2 3" id="KW-0802">TPR repeat</keyword>
<evidence type="ECO:0000256" key="2">
    <source>
        <dbReference type="ARBA" id="ARBA00022803"/>
    </source>
</evidence>
<sequence>MGHLIIIDNPAIKPVEETLREVDQVLKTQPVPDADAMAQLVKDLYSFGTKIMNDAPEAAEKLFRKVTELDPNYANGYINWGFSLHKQGRNDEAVDQYKISLTKAPEPALALDVLTWLGGKDIRRYQDVLDVLKAQPDLIAPLDKEKLLGDMEFQLKHFSKAAEAYECARQLAPADPFILKALGDVHSALLQEAKASQYYTQAIALVTESVDTAEQAISALPPVAPGQVQPDRNSLETTVIEARKTLARLHYEIGDTLLSLDADLEQVWTHWKEAIQIAPGAESTLSIADMLYNNGLANKDRLTKAADTYTTYNQASPTPDSDAYVLLNLGLCHYYLYNYPAAIETLTKAAQPAGDYQHYANYWLGVLYNSQRKFEEAEPYYQRAFRQKPDEYFIIEGLILCLSALGKKDEALAICQKTKARYSTSQERTAELTYLIGNIHLDFKELDKALHYYEDALQQDPLHVFARHNMAHILEKKGEYGKARDEWNNAKSNYLDLLAKSTPA</sequence>
<organism evidence="4 5">
    <name type="scientific">Fibrisoma montanum</name>
    <dbReference type="NCBI Taxonomy" id="2305895"/>
    <lineage>
        <taxon>Bacteria</taxon>
        <taxon>Pseudomonadati</taxon>
        <taxon>Bacteroidota</taxon>
        <taxon>Cytophagia</taxon>
        <taxon>Cytophagales</taxon>
        <taxon>Spirosomataceae</taxon>
        <taxon>Fibrisoma</taxon>
    </lineage>
</organism>
<dbReference type="SUPFAM" id="SSF81901">
    <property type="entry name" value="HCP-like"/>
    <property type="match status" value="1"/>
</dbReference>
<name>A0A418LYI7_9BACT</name>
<dbReference type="EMBL" id="QXED01000011">
    <property type="protein sequence ID" value="RIV18424.1"/>
    <property type="molecule type" value="Genomic_DNA"/>
</dbReference>
<dbReference type="PANTHER" id="PTHR44943:SF8">
    <property type="entry name" value="TPR REPEAT-CONTAINING PROTEIN MJ0263"/>
    <property type="match status" value="1"/>
</dbReference>
<evidence type="ECO:0000256" key="3">
    <source>
        <dbReference type="PROSITE-ProRule" id="PRU00339"/>
    </source>
</evidence>
<dbReference type="SMART" id="SM00028">
    <property type="entry name" value="TPR"/>
    <property type="match status" value="8"/>
</dbReference>
<dbReference type="AlphaFoldDB" id="A0A418LYI7"/>
<evidence type="ECO:0000313" key="5">
    <source>
        <dbReference type="Proteomes" id="UP000283523"/>
    </source>
</evidence>
<dbReference type="Gene3D" id="1.25.40.10">
    <property type="entry name" value="Tetratricopeptide repeat domain"/>
    <property type="match status" value="5"/>
</dbReference>
<dbReference type="Proteomes" id="UP000283523">
    <property type="component" value="Unassembled WGS sequence"/>
</dbReference>
<dbReference type="PROSITE" id="PS50005">
    <property type="entry name" value="TPR"/>
    <property type="match status" value="2"/>
</dbReference>
<dbReference type="SUPFAM" id="SSF48452">
    <property type="entry name" value="TPR-like"/>
    <property type="match status" value="1"/>
</dbReference>
<proteinExistence type="predicted"/>
<dbReference type="InterPro" id="IPR051685">
    <property type="entry name" value="Ycf3/AcsC/BcsC/TPR_MFPF"/>
</dbReference>
<dbReference type="Pfam" id="PF13432">
    <property type="entry name" value="TPR_16"/>
    <property type="match status" value="1"/>
</dbReference>
<keyword evidence="1" id="KW-0677">Repeat</keyword>
<dbReference type="InterPro" id="IPR011990">
    <property type="entry name" value="TPR-like_helical_dom_sf"/>
</dbReference>
<comment type="caution">
    <text evidence="4">The sequence shown here is derived from an EMBL/GenBank/DDBJ whole genome shotgun (WGS) entry which is preliminary data.</text>
</comment>